<sequence>MSGTNLQSQPCNTYLLSSPLPTGIAGDCGSLRTDESTLSSQYDRWLRPRPNLQWKNVENQTFIDQSKFNSGSLEEDEDGSDDEDDEDEEEEEIDSSDDMSDAEGSERENEDEACHVEEETKSRQHSTNNDLGGGVLRDKEVLGTALASDATLPASACEETPNRSRENASCGSVDQEDDVIALFLGVMDDRDLYRDSIARLRQFFKTATLEDLKEGAGELEESRVVLEDRNFSSKSFRPYPRAMTPKQLYNALGKRRYPSMDPSKLKNAIPRSWTKSENCEVERRTLYISNPNEWSAIVLAATASPTQAPALFDFIDQYLKFETSINVDPNVGLSFPFEILKSFHTSDIFQPYLARLTLYFQLPFYTFRARQYTDTRQDHEGNPLRKSFELPCMQLPGMSGRLSKSCGWICESQVSVLVSVIDVQGWTAYAFEDTYYKTRESLLELDIFCSKPGFYFPDALTAGNLDSTRFLEPREYFLRVLQHRINQAYREWRAVVDNIEEVVKRPSRIFNSSSSPIDRRYSKRDERMLLQQRYSDWISDMIAIISDQSGQLSETLTAWDEFEKRCPKYFPEEIRSLLETSIGHVFSKIRILKDKLDSLSKEICNDQSTLGAQLAVENTGTAKFVRVLNVICFLMMPMALNIALFSTQPGVLPFQMTFIAFVTSFFALALIVCMVWVILSQWDALVVLICYTLKNLDSAFQGPSGGETKSEYVEDQASETRAMSTGVDGGSNRMDAAPSRPTRTIWRHLNIHLPVRRGQVVAPEESHELADLETVVCV</sequence>
<dbReference type="EMBL" id="JAUJFL010000007">
    <property type="protein sequence ID" value="KAK2599779.1"/>
    <property type="molecule type" value="Genomic_DNA"/>
</dbReference>
<keyword evidence="2" id="KW-0812">Transmembrane</keyword>
<proteinExistence type="predicted"/>
<feature type="region of interest" description="Disordered" evidence="1">
    <location>
        <begin position="703"/>
        <end position="738"/>
    </location>
</feature>
<dbReference type="AlphaFoldDB" id="A0AAD9W099"/>
<evidence type="ECO:0000313" key="3">
    <source>
        <dbReference type="EMBL" id="KAK2599779.1"/>
    </source>
</evidence>
<feature type="compositionally biased region" description="Basic and acidic residues" evidence="1">
    <location>
        <begin position="104"/>
        <end position="122"/>
    </location>
</feature>
<feature type="region of interest" description="Disordered" evidence="1">
    <location>
        <begin position="152"/>
        <end position="171"/>
    </location>
</feature>
<protein>
    <submittedName>
        <fullName evidence="3">Uncharacterized protein</fullName>
    </submittedName>
</protein>
<feature type="compositionally biased region" description="Polar residues" evidence="1">
    <location>
        <begin position="63"/>
        <end position="72"/>
    </location>
</feature>
<evidence type="ECO:0000313" key="4">
    <source>
        <dbReference type="Proteomes" id="UP001265746"/>
    </source>
</evidence>
<keyword evidence="2" id="KW-0472">Membrane</keyword>
<feature type="compositionally biased region" description="Acidic residues" evidence="1">
    <location>
        <begin position="73"/>
        <end position="103"/>
    </location>
</feature>
<feature type="transmembrane region" description="Helical" evidence="2">
    <location>
        <begin position="627"/>
        <end position="646"/>
    </location>
</feature>
<keyword evidence="4" id="KW-1185">Reference proteome</keyword>
<comment type="caution">
    <text evidence="3">The sequence shown here is derived from an EMBL/GenBank/DDBJ whole genome shotgun (WGS) entry which is preliminary data.</text>
</comment>
<reference evidence="3" key="1">
    <citation type="submission" date="2023-06" db="EMBL/GenBank/DDBJ databases">
        <authorList>
            <person name="Noh H."/>
        </authorList>
    </citation>
    <scope>NUCLEOTIDE SEQUENCE</scope>
    <source>
        <strain evidence="3">DUCC20226</strain>
    </source>
</reference>
<evidence type="ECO:0000256" key="2">
    <source>
        <dbReference type="SAM" id="Phobius"/>
    </source>
</evidence>
<name>A0AAD9W099_PHOAM</name>
<dbReference type="Proteomes" id="UP001265746">
    <property type="component" value="Unassembled WGS sequence"/>
</dbReference>
<feature type="region of interest" description="Disordered" evidence="1">
    <location>
        <begin position="63"/>
        <end position="135"/>
    </location>
</feature>
<evidence type="ECO:0000256" key="1">
    <source>
        <dbReference type="SAM" id="MobiDB-lite"/>
    </source>
</evidence>
<keyword evidence="2" id="KW-1133">Transmembrane helix</keyword>
<gene>
    <name evidence="3" type="ORF">N8I77_011504</name>
</gene>
<feature type="transmembrane region" description="Helical" evidence="2">
    <location>
        <begin position="658"/>
        <end position="679"/>
    </location>
</feature>
<organism evidence="3 4">
    <name type="scientific">Phomopsis amygdali</name>
    <name type="common">Fusicoccum amygdali</name>
    <dbReference type="NCBI Taxonomy" id="1214568"/>
    <lineage>
        <taxon>Eukaryota</taxon>
        <taxon>Fungi</taxon>
        <taxon>Dikarya</taxon>
        <taxon>Ascomycota</taxon>
        <taxon>Pezizomycotina</taxon>
        <taxon>Sordariomycetes</taxon>
        <taxon>Sordariomycetidae</taxon>
        <taxon>Diaporthales</taxon>
        <taxon>Diaporthaceae</taxon>
        <taxon>Diaporthe</taxon>
    </lineage>
</organism>
<accession>A0AAD9W099</accession>